<dbReference type="SUPFAM" id="SSF50685">
    <property type="entry name" value="Barwin-like endoglucanases"/>
    <property type="match status" value="1"/>
</dbReference>
<dbReference type="InterPro" id="IPR051933">
    <property type="entry name" value="Resuscitation_pf_RpfB"/>
</dbReference>
<dbReference type="Gene3D" id="2.40.40.10">
    <property type="entry name" value="RlpA-like domain"/>
    <property type="match status" value="1"/>
</dbReference>
<dbReference type="Pfam" id="PF06725">
    <property type="entry name" value="3D"/>
    <property type="match status" value="1"/>
</dbReference>
<comment type="caution">
    <text evidence="7">The sequence shown here is derived from an EMBL/GenBank/DDBJ whole genome shotgun (WGS) entry which is preliminary data.</text>
</comment>
<proteinExistence type="predicted"/>
<organism evidence="7 8">
    <name type="scientific">Niallia alba</name>
    <dbReference type="NCBI Taxonomy" id="2729105"/>
    <lineage>
        <taxon>Bacteria</taxon>
        <taxon>Bacillati</taxon>
        <taxon>Bacillota</taxon>
        <taxon>Bacilli</taxon>
        <taxon>Bacillales</taxon>
        <taxon>Bacillaceae</taxon>
        <taxon>Niallia</taxon>
    </lineage>
</organism>
<feature type="compositionally biased region" description="Low complexity" evidence="3">
    <location>
        <begin position="262"/>
        <end position="293"/>
    </location>
</feature>
<reference evidence="7 8" key="1">
    <citation type="submission" date="2020-04" db="EMBL/GenBank/DDBJ databases">
        <title>Bacillus sp. UniB3 isolated from commercial digestive syrup.</title>
        <authorList>
            <person name="Thorat V."/>
            <person name="Kirdat K."/>
            <person name="Tiwarekar B."/>
            <person name="Yadav A."/>
        </authorList>
    </citation>
    <scope>NUCLEOTIDE SEQUENCE [LARGE SCALE GENOMIC DNA]</scope>
    <source>
        <strain evidence="7 8">UniB3</strain>
    </source>
</reference>
<feature type="domain" description="Peptidoglycan hydrolase PcsB coiled-coil" evidence="6">
    <location>
        <begin position="103"/>
        <end position="176"/>
    </location>
</feature>
<evidence type="ECO:0000256" key="3">
    <source>
        <dbReference type="SAM" id="MobiDB-lite"/>
    </source>
</evidence>
<dbReference type="GO" id="GO:0004553">
    <property type="term" value="F:hydrolase activity, hydrolyzing O-glycosyl compounds"/>
    <property type="evidence" value="ECO:0007669"/>
    <property type="project" value="InterPro"/>
</dbReference>
<keyword evidence="8" id="KW-1185">Reference proteome</keyword>
<dbReference type="InterPro" id="IPR057309">
    <property type="entry name" value="PcsB_CC"/>
</dbReference>
<dbReference type="PANTHER" id="PTHR39160">
    <property type="entry name" value="CELL WALL-BINDING PROTEIN YOCH"/>
    <property type="match status" value="1"/>
</dbReference>
<evidence type="ECO:0000256" key="1">
    <source>
        <dbReference type="ARBA" id="ARBA00022729"/>
    </source>
</evidence>
<dbReference type="PANTHER" id="PTHR39160:SF6">
    <property type="entry name" value="CELL WALL-BINDING PROTEIN YOCH"/>
    <property type="match status" value="1"/>
</dbReference>
<dbReference type="RefSeq" id="WP_169187825.1">
    <property type="nucleotide sequence ID" value="NZ_JABBPK010000001.1"/>
</dbReference>
<dbReference type="InterPro" id="IPR010611">
    <property type="entry name" value="3D_dom"/>
</dbReference>
<feature type="domain" description="3D" evidence="5">
    <location>
        <begin position="330"/>
        <end position="388"/>
    </location>
</feature>
<evidence type="ECO:0000259" key="6">
    <source>
        <dbReference type="Pfam" id="PF24568"/>
    </source>
</evidence>
<gene>
    <name evidence="7" type="ORF">HHU08_03750</name>
</gene>
<protein>
    <submittedName>
        <fullName evidence="7">Radical SAM protein</fullName>
    </submittedName>
</protein>
<dbReference type="InterPro" id="IPR036908">
    <property type="entry name" value="RlpA-like_sf"/>
</dbReference>
<evidence type="ECO:0000259" key="5">
    <source>
        <dbReference type="Pfam" id="PF06725"/>
    </source>
</evidence>
<feature type="signal peptide" evidence="4">
    <location>
        <begin position="1"/>
        <end position="26"/>
    </location>
</feature>
<dbReference type="GO" id="GO:0019867">
    <property type="term" value="C:outer membrane"/>
    <property type="evidence" value="ECO:0007669"/>
    <property type="project" value="InterPro"/>
</dbReference>
<dbReference type="AlphaFoldDB" id="A0A7Y0PLA5"/>
<evidence type="ECO:0000256" key="2">
    <source>
        <dbReference type="SAM" id="Coils"/>
    </source>
</evidence>
<feature type="chain" id="PRO_5031431076" evidence="4">
    <location>
        <begin position="27"/>
        <end position="389"/>
    </location>
</feature>
<keyword evidence="2" id="KW-0175">Coiled coil</keyword>
<feature type="compositionally biased region" description="Basic and acidic residues" evidence="3">
    <location>
        <begin position="250"/>
        <end position="261"/>
    </location>
</feature>
<evidence type="ECO:0000313" key="7">
    <source>
        <dbReference type="EMBL" id="NMO76126.1"/>
    </source>
</evidence>
<dbReference type="EMBL" id="JABBPK010000001">
    <property type="protein sequence ID" value="NMO76126.1"/>
    <property type="molecule type" value="Genomic_DNA"/>
</dbReference>
<feature type="region of interest" description="Disordered" evidence="3">
    <location>
        <begin position="250"/>
        <end position="293"/>
    </location>
</feature>
<evidence type="ECO:0000256" key="4">
    <source>
        <dbReference type="SAM" id="SignalP"/>
    </source>
</evidence>
<accession>A0A7Y0PLA5</accession>
<name>A0A7Y0PLA5_9BACI</name>
<dbReference type="Pfam" id="PF24568">
    <property type="entry name" value="CC_PcsB"/>
    <property type="match status" value="1"/>
</dbReference>
<sequence length="389" mass="43102">MRSLKKLMAISLSSVIFLTSAIVVQAETSQETLNKAKNQLNQNQQLINEKEAEKQKTLKELEAVQDELKSVETVMQQNKEKIANLQAEIEVTQQQIEKKKEEIVVLEDKVLARKDVMKDRLVSLQNTDQTNVVLEVLLNAKDFADFISRATAISLIFDGDKDILEQQQADLQKIEEEKLAIDQQEEELTGQYDQLAVTQNELQQNLAKRQEAVSAVQKKFASVSKEVELAESQKSAVLAQISQAESTLKKEQEEAKKREVVKVNTSNNVASVSNKTTSNKQTSSKPSSNKSSSSKDVIYVSATAYSHQDTKSDITALGYNIKKNKNMKLIAVDPAVIPLGSKVWVEGYGEAIAGDTGGAIKGHKIDVLMPSTSKAKAWGRKTVKIKILD</sequence>
<dbReference type="GO" id="GO:0009254">
    <property type="term" value="P:peptidoglycan turnover"/>
    <property type="evidence" value="ECO:0007669"/>
    <property type="project" value="InterPro"/>
</dbReference>
<dbReference type="InterPro" id="IPR059180">
    <property type="entry name" value="3D_YorM"/>
</dbReference>
<dbReference type="Gene3D" id="6.10.250.3150">
    <property type="match status" value="1"/>
</dbReference>
<dbReference type="Proteomes" id="UP000588491">
    <property type="component" value="Unassembled WGS sequence"/>
</dbReference>
<keyword evidence="1 4" id="KW-0732">Signal</keyword>
<feature type="coiled-coil region" evidence="2">
    <location>
        <begin position="23"/>
        <end position="109"/>
    </location>
</feature>
<evidence type="ECO:0000313" key="8">
    <source>
        <dbReference type="Proteomes" id="UP000588491"/>
    </source>
</evidence>
<dbReference type="CDD" id="cd14667">
    <property type="entry name" value="3D_containing_proteins"/>
    <property type="match status" value="1"/>
</dbReference>